<evidence type="ECO:0000313" key="2">
    <source>
        <dbReference type="Proteomes" id="UP000613974"/>
    </source>
</evidence>
<dbReference type="EMBL" id="BNEC01000005">
    <property type="protein sequence ID" value="GHI69295.1"/>
    <property type="molecule type" value="Genomic_DNA"/>
</dbReference>
<sequence>MTDAPSERTPGGRLPIDRRVREGLRAAIVPVAACTLALTGLTAWTSAGAAGSPPQIAAGNGRVILPDGSGRDTAAFFDITNIGGADDQLTEVTSSGVEKTLLSRRESSGLGADLVRAAGPVRVPAGGTVTMSPFDLSVTTRTKETRWQAGDMVPFVLHFRYSAPVELMAVVVRPGS</sequence>
<evidence type="ECO:0000313" key="1">
    <source>
        <dbReference type="EMBL" id="GHI69295.1"/>
    </source>
</evidence>
<dbReference type="InterPro" id="IPR036182">
    <property type="entry name" value="PCuAC_sf"/>
</dbReference>
<comment type="caution">
    <text evidence="1">The sequence shown here is derived from an EMBL/GenBank/DDBJ whole genome shotgun (WGS) entry which is preliminary data.</text>
</comment>
<dbReference type="InterPro" id="IPR058248">
    <property type="entry name" value="Lxx211020-like"/>
</dbReference>
<dbReference type="GeneID" id="95587586"/>
<dbReference type="Proteomes" id="UP000613974">
    <property type="component" value="Unassembled WGS sequence"/>
</dbReference>
<dbReference type="PANTHER" id="PTHR36302">
    <property type="entry name" value="BLR7088 PROTEIN"/>
    <property type="match status" value="1"/>
</dbReference>
<accession>A0ABQ3SMD1</accession>
<name>A0ABQ3SMD1_9ACTN</name>
<protein>
    <submittedName>
        <fullName evidence="1">Membrane protein</fullName>
    </submittedName>
</protein>
<organism evidence="1 2">
    <name type="scientific">Streptomyces nojiriensis</name>
    <dbReference type="NCBI Taxonomy" id="66374"/>
    <lineage>
        <taxon>Bacteria</taxon>
        <taxon>Bacillati</taxon>
        <taxon>Actinomycetota</taxon>
        <taxon>Actinomycetes</taxon>
        <taxon>Kitasatosporales</taxon>
        <taxon>Streptomycetaceae</taxon>
        <taxon>Streptomyces</taxon>
    </lineage>
</organism>
<dbReference type="PANTHER" id="PTHR36302:SF1">
    <property type="entry name" value="COPPER CHAPERONE PCU(A)C"/>
    <property type="match status" value="1"/>
</dbReference>
<dbReference type="SUPFAM" id="SSF110087">
    <property type="entry name" value="DR1885-like metal-binding protein"/>
    <property type="match status" value="1"/>
</dbReference>
<keyword evidence="2" id="KW-1185">Reference proteome</keyword>
<dbReference type="RefSeq" id="WP_189743659.1">
    <property type="nucleotide sequence ID" value="NZ_BMRL01000013.1"/>
</dbReference>
<dbReference type="InterPro" id="IPR007410">
    <property type="entry name" value="LpqE-like"/>
</dbReference>
<reference evidence="2" key="1">
    <citation type="submission" date="2023-07" db="EMBL/GenBank/DDBJ databases">
        <title>Whole genome shotgun sequence of Streptomyces nojiriensis NBRC 13794.</title>
        <authorList>
            <person name="Komaki H."/>
            <person name="Tamura T."/>
        </authorList>
    </citation>
    <scope>NUCLEOTIDE SEQUENCE [LARGE SCALE GENOMIC DNA]</scope>
    <source>
        <strain evidence="2">NBRC 13794</strain>
    </source>
</reference>
<gene>
    <name evidence="1" type="ORF">Snoj_32130</name>
</gene>
<dbReference type="Pfam" id="PF04314">
    <property type="entry name" value="PCuAC"/>
    <property type="match status" value="1"/>
</dbReference>
<dbReference type="Gene3D" id="2.60.40.1890">
    <property type="entry name" value="PCu(A)C copper chaperone"/>
    <property type="match status" value="1"/>
</dbReference>
<proteinExistence type="predicted"/>